<protein>
    <submittedName>
        <fullName evidence="10">L-sorbose 1-dehydrogenase</fullName>
    </submittedName>
</protein>
<dbReference type="PANTHER" id="PTHR11552:SF147">
    <property type="entry name" value="CHOLINE DEHYDROGENASE, MITOCHONDRIAL"/>
    <property type="match status" value="1"/>
</dbReference>
<feature type="binding site" evidence="5">
    <location>
        <position position="80"/>
    </location>
    <ligand>
        <name>FAD</name>
        <dbReference type="ChEBI" id="CHEBI:57692"/>
    </ligand>
</feature>
<dbReference type="PATRIC" id="fig|1082933.3.peg.4442"/>
<dbReference type="Gene3D" id="3.30.560.10">
    <property type="entry name" value="Glucose Oxidase, domain 3"/>
    <property type="match status" value="1"/>
</dbReference>
<dbReference type="KEGG" id="mamo:A6B35_10600"/>
<accession>G6YF12</accession>
<dbReference type="RefSeq" id="WP_006204252.1">
    <property type="nucleotide sequence ID" value="NZ_AGSN01000149.1"/>
</dbReference>
<dbReference type="SUPFAM" id="SSF54373">
    <property type="entry name" value="FAD-linked reductases, C-terminal domain"/>
    <property type="match status" value="1"/>
</dbReference>
<dbReference type="PANTHER" id="PTHR11552">
    <property type="entry name" value="GLUCOSE-METHANOL-CHOLINE GMC OXIDOREDUCTASE"/>
    <property type="match status" value="1"/>
</dbReference>
<dbReference type="GO" id="GO:0016614">
    <property type="term" value="F:oxidoreductase activity, acting on CH-OH group of donors"/>
    <property type="evidence" value="ECO:0007669"/>
    <property type="project" value="InterPro"/>
</dbReference>
<evidence type="ECO:0000259" key="8">
    <source>
        <dbReference type="PROSITE" id="PS00623"/>
    </source>
</evidence>
<dbReference type="AlphaFoldDB" id="G6YF12"/>
<dbReference type="Pfam" id="PF05199">
    <property type="entry name" value="GMC_oxred_C"/>
    <property type="match status" value="1"/>
</dbReference>
<feature type="domain" description="Glucose-methanol-choline oxidoreductase N-terminal" evidence="8">
    <location>
        <begin position="78"/>
        <end position="101"/>
    </location>
</feature>
<keyword evidence="4 5" id="KW-0274">FAD</keyword>
<evidence type="ECO:0000313" key="10">
    <source>
        <dbReference type="EMBL" id="EHH09705.1"/>
    </source>
</evidence>
<feature type="region of interest" description="Disordered" evidence="7">
    <location>
        <begin position="530"/>
        <end position="555"/>
    </location>
</feature>
<feature type="domain" description="Glucose-methanol-choline oxidoreductase N-terminal" evidence="9">
    <location>
        <begin position="250"/>
        <end position="264"/>
    </location>
</feature>
<feature type="binding site" evidence="5">
    <location>
        <begin position="88"/>
        <end position="91"/>
    </location>
    <ligand>
        <name>FAD</name>
        <dbReference type="ChEBI" id="CHEBI:57692"/>
    </ligand>
</feature>
<dbReference type="Pfam" id="PF00732">
    <property type="entry name" value="GMC_oxred_N"/>
    <property type="match status" value="1"/>
</dbReference>
<proteinExistence type="inferred from homology"/>
<feature type="binding site" evidence="5">
    <location>
        <position position="215"/>
    </location>
    <ligand>
        <name>FAD</name>
        <dbReference type="ChEBI" id="CHEBI:57692"/>
    </ligand>
</feature>
<evidence type="ECO:0000256" key="5">
    <source>
        <dbReference type="PIRSR" id="PIRSR000137-2"/>
    </source>
</evidence>
<reference evidence="10 11" key="1">
    <citation type="journal article" date="2012" name="J. Bacteriol.">
        <title>Draft Genome Sequence of Plant Growth-Promoting Rhizobium Mesorhizobium amorphae, Isolated from Zinc-Lead Mine Tailings.</title>
        <authorList>
            <person name="Hao X."/>
            <person name="Lin Y."/>
            <person name="Johnstone L."/>
            <person name="Baltrus D.A."/>
            <person name="Miller S.J."/>
            <person name="Wei G."/>
            <person name="Rensing C."/>
        </authorList>
    </citation>
    <scope>NUCLEOTIDE SEQUENCE [LARGE SCALE GENOMIC DNA]</scope>
    <source>
        <strain evidence="10 11">CCNWGS0123</strain>
    </source>
</reference>
<dbReference type="PROSITE" id="PS00623">
    <property type="entry name" value="GMC_OXRED_1"/>
    <property type="match status" value="1"/>
</dbReference>
<dbReference type="InterPro" id="IPR007867">
    <property type="entry name" value="GMC_OxRtase_C"/>
</dbReference>
<gene>
    <name evidence="10" type="ORF">MEA186_22786</name>
</gene>
<dbReference type="STRING" id="1082933.A6B35_10600"/>
<dbReference type="EMBL" id="AGSN01000149">
    <property type="protein sequence ID" value="EHH09705.1"/>
    <property type="molecule type" value="Genomic_DNA"/>
</dbReference>
<dbReference type="OrthoDB" id="9785276at2"/>
<dbReference type="eggNOG" id="COG2303">
    <property type="taxonomic scope" value="Bacteria"/>
</dbReference>
<evidence type="ECO:0000256" key="6">
    <source>
        <dbReference type="RuleBase" id="RU003968"/>
    </source>
</evidence>
<sequence length="555" mass="59139">MPDYIIVGGGSAGCVLAARLSEDPDLSVVLLEAGPPDTDRYIHLPVGFFKMTSGPLIWGYETAPGRMIDGRTMVYPQARVLGGGSSINAQVFTRGCPQDYDGWATDDGCAGWSYAEVLPYFRRSEGNDTFAGPQHGIEGPLGVSSGAPHPLTRVFVRAAQEAGLPFRADFNAGEQEGAGFYQTTTRNGKRSSTAVAYLKPALGRRNLTLRTDATVSRIVVENGRAIGVEIIVNGRPELLRAGREVIVTAGAIGSPKLLMLSGIGPAAHLGTHGIKVGHDLPGVGQNLHDHMDVDVVAELNGPHGIDRYKKKRWQAVAGLEYALFGKGPVASNIVEAGAFWWGDRAEKTPDIQFHFLPGAGVEEGIGSVPGGNGCTLNSYHVRPRSRGSVTLRSADLREPPVIDPNPFAERYDLDRAVEGIEISREILSQPAFAPFIRREHLPGAGTTGRAALETFAREHGRSAYHPVGTCRMGGDAKSVVDPELRVRGLQGLRVCDSSVMPRIVSSNTNAAVIMIAEKAADLIAGRTTGAMASASQESHSPRTRERDGKPVPAAH</sequence>
<feature type="compositionally biased region" description="Basic and acidic residues" evidence="7">
    <location>
        <begin position="539"/>
        <end position="549"/>
    </location>
</feature>
<name>G6YF12_9HYPH</name>
<evidence type="ECO:0000313" key="11">
    <source>
        <dbReference type="Proteomes" id="UP000002949"/>
    </source>
</evidence>
<evidence type="ECO:0000256" key="1">
    <source>
        <dbReference type="ARBA" id="ARBA00001974"/>
    </source>
</evidence>
<dbReference type="GO" id="GO:0050660">
    <property type="term" value="F:flavin adenine dinucleotide binding"/>
    <property type="evidence" value="ECO:0007669"/>
    <property type="project" value="InterPro"/>
</dbReference>
<keyword evidence="11" id="KW-1185">Reference proteome</keyword>
<evidence type="ECO:0000259" key="9">
    <source>
        <dbReference type="PROSITE" id="PS00624"/>
    </source>
</evidence>
<comment type="similarity">
    <text evidence="2 6">Belongs to the GMC oxidoreductase family.</text>
</comment>
<dbReference type="Gene3D" id="3.50.50.60">
    <property type="entry name" value="FAD/NAD(P)-binding domain"/>
    <property type="match status" value="1"/>
</dbReference>
<dbReference type="PIRSF" id="PIRSF000137">
    <property type="entry name" value="Alcohol_oxidase"/>
    <property type="match status" value="1"/>
</dbReference>
<evidence type="ECO:0000256" key="7">
    <source>
        <dbReference type="SAM" id="MobiDB-lite"/>
    </source>
</evidence>
<evidence type="ECO:0000256" key="4">
    <source>
        <dbReference type="ARBA" id="ARBA00022827"/>
    </source>
</evidence>
<dbReference type="PROSITE" id="PS00624">
    <property type="entry name" value="GMC_OXRED_2"/>
    <property type="match status" value="1"/>
</dbReference>
<dbReference type="InterPro" id="IPR036188">
    <property type="entry name" value="FAD/NAD-bd_sf"/>
</dbReference>
<organism evidence="10 11">
    <name type="scientific">Mesorhizobium amorphae CCNWGS0123</name>
    <dbReference type="NCBI Taxonomy" id="1082933"/>
    <lineage>
        <taxon>Bacteria</taxon>
        <taxon>Pseudomonadati</taxon>
        <taxon>Pseudomonadota</taxon>
        <taxon>Alphaproteobacteria</taxon>
        <taxon>Hyphomicrobiales</taxon>
        <taxon>Phyllobacteriaceae</taxon>
        <taxon>Mesorhizobium</taxon>
    </lineage>
</organism>
<evidence type="ECO:0000256" key="3">
    <source>
        <dbReference type="ARBA" id="ARBA00022630"/>
    </source>
</evidence>
<dbReference type="InterPro" id="IPR012132">
    <property type="entry name" value="GMC_OxRdtase"/>
</dbReference>
<keyword evidence="3 6" id="KW-0285">Flavoprotein</keyword>
<evidence type="ECO:0000256" key="2">
    <source>
        <dbReference type="ARBA" id="ARBA00010790"/>
    </source>
</evidence>
<comment type="cofactor">
    <cofactor evidence="1 5">
        <name>FAD</name>
        <dbReference type="ChEBI" id="CHEBI:57692"/>
    </cofactor>
</comment>
<dbReference type="Proteomes" id="UP000002949">
    <property type="component" value="Unassembled WGS sequence"/>
</dbReference>
<dbReference type="InterPro" id="IPR000172">
    <property type="entry name" value="GMC_OxRdtase_N"/>
</dbReference>
<dbReference type="SUPFAM" id="SSF51905">
    <property type="entry name" value="FAD/NAD(P)-binding domain"/>
    <property type="match status" value="1"/>
</dbReference>